<accession>A0A0B0NA83</accession>
<dbReference type="GO" id="GO:0004180">
    <property type="term" value="F:carboxypeptidase activity"/>
    <property type="evidence" value="ECO:0007669"/>
    <property type="project" value="UniProtKB-KW"/>
</dbReference>
<dbReference type="EMBL" id="JRRC01486594">
    <property type="protein sequence ID" value="KHG07991.1"/>
    <property type="molecule type" value="Genomic_DNA"/>
</dbReference>
<proteinExistence type="predicted"/>
<dbReference type="Proteomes" id="UP000032142">
    <property type="component" value="Unassembled WGS sequence"/>
</dbReference>
<keyword evidence="1" id="KW-0645">Protease</keyword>
<reference evidence="2" key="1">
    <citation type="submission" date="2014-09" db="EMBL/GenBank/DDBJ databases">
        <authorList>
            <person name="Mudge J."/>
            <person name="Ramaraj T."/>
            <person name="Lindquist I.E."/>
            <person name="Bharti A.K."/>
            <person name="Sundararajan A."/>
            <person name="Cameron C.T."/>
            <person name="Woodward J.E."/>
            <person name="May G.D."/>
            <person name="Brubaker C."/>
            <person name="Broadhvest J."/>
            <person name="Wilkins T.A."/>
        </authorList>
    </citation>
    <scope>NUCLEOTIDE SEQUENCE</scope>
    <source>
        <strain evidence="2">cv. AKA8401</strain>
    </source>
</reference>
<sequence length="47" mass="5470">MDYDYDVASVGTIKEWVRCNKSMDYDYDVASVVSYHLCLNTRVVIMT</sequence>
<protein>
    <submittedName>
        <fullName evidence="1">Serine carboxypeptidase-like 3</fullName>
    </submittedName>
</protein>
<comment type="caution">
    <text evidence="1">The sequence shown here is derived from an EMBL/GenBank/DDBJ whole genome shotgun (WGS) entry which is preliminary data.</text>
</comment>
<keyword evidence="2" id="KW-1185">Reference proteome</keyword>
<gene>
    <name evidence="1" type="ORF">F383_11504</name>
</gene>
<evidence type="ECO:0000313" key="1">
    <source>
        <dbReference type="EMBL" id="KHG07991.1"/>
    </source>
</evidence>
<keyword evidence="1" id="KW-0121">Carboxypeptidase</keyword>
<keyword evidence="1" id="KW-0378">Hydrolase</keyword>
<dbReference type="AlphaFoldDB" id="A0A0B0NA83"/>
<evidence type="ECO:0000313" key="2">
    <source>
        <dbReference type="Proteomes" id="UP000032142"/>
    </source>
</evidence>
<name>A0A0B0NA83_GOSAR</name>
<organism evidence="1 2">
    <name type="scientific">Gossypium arboreum</name>
    <name type="common">Tree cotton</name>
    <name type="synonym">Gossypium nanking</name>
    <dbReference type="NCBI Taxonomy" id="29729"/>
    <lineage>
        <taxon>Eukaryota</taxon>
        <taxon>Viridiplantae</taxon>
        <taxon>Streptophyta</taxon>
        <taxon>Embryophyta</taxon>
        <taxon>Tracheophyta</taxon>
        <taxon>Spermatophyta</taxon>
        <taxon>Magnoliopsida</taxon>
        <taxon>eudicotyledons</taxon>
        <taxon>Gunneridae</taxon>
        <taxon>Pentapetalae</taxon>
        <taxon>rosids</taxon>
        <taxon>malvids</taxon>
        <taxon>Malvales</taxon>
        <taxon>Malvaceae</taxon>
        <taxon>Malvoideae</taxon>
        <taxon>Gossypium</taxon>
    </lineage>
</organism>